<evidence type="ECO:0000313" key="6">
    <source>
        <dbReference type="Proteomes" id="UP000288096"/>
    </source>
</evidence>
<comment type="caution">
    <text evidence="5">The sequence shown here is derived from an EMBL/GenBank/DDBJ whole genome shotgun (WGS) entry which is preliminary data.</text>
</comment>
<evidence type="ECO:0000259" key="4">
    <source>
        <dbReference type="Pfam" id="PF22622"/>
    </source>
</evidence>
<organism evidence="5 6">
    <name type="scientific">Desulfonema ishimotonii</name>
    <dbReference type="NCBI Taxonomy" id="45657"/>
    <lineage>
        <taxon>Bacteria</taxon>
        <taxon>Pseudomonadati</taxon>
        <taxon>Thermodesulfobacteriota</taxon>
        <taxon>Desulfobacteria</taxon>
        <taxon>Desulfobacterales</taxon>
        <taxon>Desulfococcaceae</taxon>
        <taxon>Desulfonema</taxon>
    </lineage>
</organism>
<feature type="domain" description="Peroxisomal multifunctional enzyme type 2-like N-terminal" evidence="4">
    <location>
        <begin position="18"/>
        <end position="138"/>
    </location>
</feature>
<dbReference type="Pfam" id="PF02036">
    <property type="entry name" value="SCP2"/>
    <property type="match status" value="1"/>
</dbReference>
<dbReference type="InterPro" id="IPR029069">
    <property type="entry name" value="HotDog_dom_sf"/>
</dbReference>
<dbReference type="EMBL" id="BEXT01000001">
    <property type="protein sequence ID" value="GBC63323.1"/>
    <property type="molecule type" value="Genomic_DNA"/>
</dbReference>
<evidence type="ECO:0000259" key="2">
    <source>
        <dbReference type="Pfam" id="PF01575"/>
    </source>
</evidence>
<feature type="domain" description="MaoC-like" evidence="2">
    <location>
        <begin position="156"/>
        <end position="271"/>
    </location>
</feature>
<gene>
    <name evidence="5" type="ORF">DENIS_4317</name>
</gene>
<accession>A0A401G2C0</accession>
<dbReference type="Pfam" id="PF01575">
    <property type="entry name" value="MaoC_dehydratas"/>
    <property type="match status" value="1"/>
</dbReference>
<protein>
    <submittedName>
        <fullName evidence="5">Short-chain dehydrogenase</fullName>
    </submittedName>
</protein>
<dbReference type="SUPFAM" id="SSF55718">
    <property type="entry name" value="SCP-like"/>
    <property type="match status" value="1"/>
</dbReference>
<dbReference type="OrthoDB" id="9802564at2"/>
<proteinExistence type="predicted"/>
<name>A0A401G2C0_9BACT</name>
<dbReference type="InterPro" id="IPR003033">
    <property type="entry name" value="SCP2_sterol-bd_dom"/>
</dbReference>
<dbReference type="GO" id="GO:0006635">
    <property type="term" value="P:fatty acid beta-oxidation"/>
    <property type="evidence" value="ECO:0007669"/>
    <property type="project" value="TreeGrafter"/>
</dbReference>
<dbReference type="GO" id="GO:0044594">
    <property type="term" value="F:17-beta-hydroxysteroid dehydrogenase (NAD+) activity"/>
    <property type="evidence" value="ECO:0007669"/>
    <property type="project" value="TreeGrafter"/>
</dbReference>
<dbReference type="Proteomes" id="UP000288096">
    <property type="component" value="Unassembled WGS sequence"/>
</dbReference>
<dbReference type="AlphaFoldDB" id="A0A401G2C0"/>
<feature type="region of interest" description="Disordered" evidence="1">
    <location>
        <begin position="276"/>
        <end position="298"/>
    </location>
</feature>
<dbReference type="GO" id="GO:0004300">
    <property type="term" value="F:enoyl-CoA hydratase activity"/>
    <property type="evidence" value="ECO:0007669"/>
    <property type="project" value="TreeGrafter"/>
</dbReference>
<dbReference type="PANTHER" id="PTHR13078">
    <property type="entry name" value="PEROXISOMAL MULTIFUNCTIONAL ENZYME TYPE 2-RELATED"/>
    <property type="match status" value="1"/>
</dbReference>
<dbReference type="PANTHER" id="PTHR13078:SF56">
    <property type="entry name" value="PEROXISOMAL MULTIFUNCTIONAL ENZYME TYPE 2"/>
    <property type="match status" value="1"/>
</dbReference>
<dbReference type="GO" id="GO:0003857">
    <property type="term" value="F:(3S)-3-hydroxyacyl-CoA dehydrogenase (NAD+) activity"/>
    <property type="evidence" value="ECO:0007669"/>
    <property type="project" value="TreeGrafter"/>
</dbReference>
<evidence type="ECO:0000313" key="5">
    <source>
        <dbReference type="EMBL" id="GBC63323.1"/>
    </source>
</evidence>
<feature type="domain" description="SCP2" evidence="3">
    <location>
        <begin position="318"/>
        <end position="402"/>
    </location>
</feature>
<keyword evidence="6" id="KW-1185">Reference proteome</keyword>
<dbReference type="InterPro" id="IPR002539">
    <property type="entry name" value="MaoC-like_dom"/>
</dbReference>
<dbReference type="InterPro" id="IPR036527">
    <property type="entry name" value="SCP2_sterol-bd_dom_sf"/>
</dbReference>
<dbReference type="SUPFAM" id="SSF54637">
    <property type="entry name" value="Thioesterase/thiol ester dehydrase-isomerase"/>
    <property type="match status" value="2"/>
</dbReference>
<dbReference type="Gene3D" id="3.10.129.10">
    <property type="entry name" value="Hotdog Thioesterase"/>
    <property type="match status" value="2"/>
</dbReference>
<evidence type="ECO:0000256" key="1">
    <source>
        <dbReference type="SAM" id="MobiDB-lite"/>
    </source>
</evidence>
<dbReference type="Pfam" id="PF22622">
    <property type="entry name" value="MFE-2_hydrat-2_N"/>
    <property type="match status" value="1"/>
</dbReference>
<reference evidence="6" key="1">
    <citation type="submission" date="2017-11" db="EMBL/GenBank/DDBJ databases">
        <authorList>
            <person name="Watanabe M."/>
            <person name="Kojima H."/>
        </authorList>
    </citation>
    <scope>NUCLEOTIDE SEQUENCE [LARGE SCALE GENOMIC DNA]</scope>
    <source>
        <strain evidence="6">Tokyo 01</strain>
    </source>
</reference>
<dbReference type="InterPro" id="IPR054357">
    <property type="entry name" value="MFE-2_N"/>
</dbReference>
<evidence type="ECO:0000259" key="3">
    <source>
        <dbReference type="Pfam" id="PF02036"/>
    </source>
</evidence>
<reference evidence="6" key="2">
    <citation type="submission" date="2019-01" db="EMBL/GenBank/DDBJ databases">
        <title>Genome sequence of Desulfonema ishimotonii strain Tokyo 01.</title>
        <authorList>
            <person name="Fukui M."/>
        </authorList>
    </citation>
    <scope>NUCLEOTIDE SEQUENCE [LARGE SCALE GENOMIC DNA]</scope>
    <source>
        <strain evidence="6">Tokyo 01</strain>
    </source>
</reference>
<sequence length="404" mass="43614">MALNPDAPGKKLGPFTREYTWKDAVLYALGVGAGFSEPEYCYEKNLKVVPSFSIAAIFDLFFEVGRAANVNLAGVLHGEQALIFHAPVPTEGTLSTEGKITHYYDKGEGKGALVVAESETCDAVGQKLFTSTFTLFSRLDGGFGGEDAPGNRVVYPDREPDFAVRATPSEDQPLLYRLSGDLFQLHVDPEFARMAGFERPIMHGLCTHGYACRALIASLTPQAPERVRRFDCRFSSPLYPGVPVETRIWKTGAGKAVWETVNAETGEVVITNGIFEYGDPPQHGNRKKEESPGAAGPADGQAVAAAFKALGNAFIPAAAQREEAVFQFRISGDGGAWYCVVREGECMIRAGVHDAPSCTLEMADADFIAMISGTLPPVQAFSAGKLQISGDVMKALLIEKMFRI</sequence>
<dbReference type="RefSeq" id="WP_124330406.1">
    <property type="nucleotide sequence ID" value="NZ_BEXT01000001.1"/>
</dbReference>
<dbReference type="Gene3D" id="3.30.1050.10">
    <property type="entry name" value="SCP2 sterol-binding domain"/>
    <property type="match status" value="1"/>
</dbReference>